<evidence type="ECO:0000256" key="4">
    <source>
        <dbReference type="ARBA" id="ARBA00005178"/>
    </source>
</evidence>
<dbReference type="InterPro" id="IPR004223">
    <property type="entry name" value="VitB12-dep_Met_synth_activ_dom"/>
</dbReference>
<keyword evidence="12 20" id="KW-0949">S-adenosyl-L-methionine</keyword>
<keyword evidence="15 20" id="KW-0862">Zinc</keyword>
<dbReference type="Gene3D" id="1.10.1240.10">
    <property type="entry name" value="Methionine synthase domain"/>
    <property type="match status" value="1"/>
</dbReference>
<dbReference type="Gene3D" id="3.20.20.20">
    <property type="entry name" value="Dihydropteroate synthase-like"/>
    <property type="match status" value="1"/>
</dbReference>
<dbReference type="FunFam" id="3.20.20.330:FF:000001">
    <property type="entry name" value="Methionine synthase"/>
    <property type="match status" value="1"/>
</dbReference>
<dbReference type="InterPro" id="IPR050554">
    <property type="entry name" value="Met_Synthase/Corrinoid"/>
</dbReference>
<feature type="binding site" evidence="21 23">
    <location>
        <position position="243"/>
    </location>
    <ligand>
        <name>Zn(2+)</name>
        <dbReference type="ChEBI" id="CHEBI:29105"/>
    </ligand>
</feature>
<evidence type="ECO:0000256" key="22">
    <source>
        <dbReference type="PIRSR" id="PIRSR000381-2"/>
    </source>
</evidence>
<evidence type="ECO:0000256" key="19">
    <source>
        <dbReference type="NCBIfam" id="TIGR02082"/>
    </source>
</evidence>
<evidence type="ECO:0000256" key="7">
    <source>
        <dbReference type="ARBA" id="ARBA00013998"/>
    </source>
</evidence>
<evidence type="ECO:0000256" key="12">
    <source>
        <dbReference type="ARBA" id="ARBA00022691"/>
    </source>
</evidence>
<feature type="binding site" evidence="22">
    <location>
        <begin position="743"/>
        <end position="747"/>
    </location>
    <ligand>
        <name>methylcob(III)alamin</name>
        <dbReference type="ChEBI" id="CHEBI:28115"/>
    </ligand>
</feature>
<dbReference type="GO" id="GO:0032259">
    <property type="term" value="P:methylation"/>
    <property type="evidence" value="ECO:0007669"/>
    <property type="project" value="UniProtKB-KW"/>
</dbReference>
<evidence type="ECO:0000259" key="29">
    <source>
        <dbReference type="PROSITE" id="PS51337"/>
    </source>
</evidence>
<evidence type="ECO:0000256" key="3">
    <source>
        <dbReference type="ARBA" id="ARBA00001956"/>
    </source>
</evidence>
<feature type="binding site" evidence="22">
    <location>
        <position position="873"/>
    </location>
    <ligand>
        <name>methylcob(III)alamin</name>
        <dbReference type="ChEBI" id="CHEBI:28115"/>
    </ligand>
</feature>
<dbReference type="OrthoDB" id="9803687at2"/>
<dbReference type="InterPro" id="IPR000489">
    <property type="entry name" value="Pterin-binding_dom"/>
</dbReference>
<dbReference type="Gene3D" id="3.20.20.330">
    <property type="entry name" value="Homocysteine-binding-like domain"/>
    <property type="match status" value="1"/>
</dbReference>
<feature type="domain" description="Pterin-binding" evidence="26">
    <location>
        <begin position="355"/>
        <end position="615"/>
    </location>
</feature>
<keyword evidence="11 20" id="KW-0808">Transferase</keyword>
<dbReference type="InterPro" id="IPR011822">
    <property type="entry name" value="MetH"/>
</dbReference>
<dbReference type="UniPathway" id="UPA00051">
    <property type="reaction ID" value="UER00081"/>
</dbReference>
<dbReference type="SUPFAM" id="SSF52242">
    <property type="entry name" value="Cobalamin (vitamin B12)-binding domain"/>
    <property type="match status" value="1"/>
</dbReference>
<dbReference type="PROSITE" id="PS50972">
    <property type="entry name" value="PTERIN_BINDING"/>
    <property type="match status" value="1"/>
</dbReference>
<evidence type="ECO:0000256" key="11">
    <source>
        <dbReference type="ARBA" id="ARBA00022679"/>
    </source>
</evidence>
<keyword evidence="14" id="KW-0677">Repeat</keyword>
<evidence type="ECO:0000256" key="23">
    <source>
        <dbReference type="PROSITE-ProRule" id="PRU00333"/>
    </source>
</evidence>
<dbReference type="InterPro" id="IPR006158">
    <property type="entry name" value="Cobalamin-bd"/>
</dbReference>
<dbReference type="STRING" id="54.SAMN02745121_00892"/>
<dbReference type="GO" id="GO:0050667">
    <property type="term" value="P:homocysteine metabolic process"/>
    <property type="evidence" value="ECO:0007669"/>
    <property type="project" value="TreeGrafter"/>
</dbReference>
<feature type="binding site" evidence="22">
    <location>
        <position position="791"/>
    </location>
    <ligand>
        <name>methylcob(III)alamin</name>
        <dbReference type="ChEBI" id="CHEBI:28115"/>
    </ligand>
</feature>
<dbReference type="PANTHER" id="PTHR45833">
    <property type="entry name" value="METHIONINE SYNTHASE"/>
    <property type="match status" value="1"/>
</dbReference>
<dbReference type="SUPFAM" id="SSF51717">
    <property type="entry name" value="Dihydropteroate synthetase-like"/>
    <property type="match status" value="1"/>
</dbReference>
<dbReference type="InterPro" id="IPR003726">
    <property type="entry name" value="HCY_dom"/>
</dbReference>
<protein>
    <recommendedName>
        <fullName evidence="7 19">Methionine synthase</fullName>
        <ecNumber evidence="6 19">2.1.1.13</ecNumber>
    </recommendedName>
    <alternativeName>
        <fullName evidence="20">5-methyltetrahydrofolate--homocysteine methyltransferase</fullName>
    </alternativeName>
</protein>
<dbReference type="PIRSF" id="PIRSF000381">
    <property type="entry name" value="MetH"/>
    <property type="match status" value="1"/>
</dbReference>
<comment type="pathway">
    <text evidence="4 20">Amino-acid biosynthesis; L-methionine biosynthesis via de novo pathway; L-methionine from L-homocysteine (MetH route): step 1/1.</text>
</comment>
<evidence type="ECO:0000256" key="21">
    <source>
        <dbReference type="PIRSR" id="PIRSR000381-1"/>
    </source>
</evidence>
<evidence type="ECO:0000259" key="26">
    <source>
        <dbReference type="PROSITE" id="PS50972"/>
    </source>
</evidence>
<reference evidence="31" key="1">
    <citation type="submission" date="2016-10" db="EMBL/GenBank/DDBJ databases">
        <authorList>
            <person name="Varghese N."/>
            <person name="Submissions S."/>
        </authorList>
    </citation>
    <scope>NUCLEOTIDE SEQUENCE [LARGE SCALE GENOMIC DNA]</scope>
    <source>
        <strain evidence="31">ATCC 25963</strain>
    </source>
</reference>
<evidence type="ECO:0000313" key="31">
    <source>
        <dbReference type="Proteomes" id="UP000199400"/>
    </source>
</evidence>
<dbReference type="AlphaFoldDB" id="A0A1I1U1N3"/>
<keyword evidence="8 20" id="KW-0489">Methyltransferase</keyword>
<keyword evidence="31" id="KW-1185">Reference proteome</keyword>
<accession>A0A1I1U1N3</accession>
<feature type="domain" description="AdoMet activation" evidence="27">
    <location>
        <begin position="910"/>
        <end position="1202"/>
    </location>
</feature>
<dbReference type="PROSITE" id="PS50974">
    <property type="entry name" value="ADOMET_ACTIVATION"/>
    <property type="match status" value="1"/>
</dbReference>
<dbReference type="Proteomes" id="UP000199400">
    <property type="component" value="Unassembled WGS sequence"/>
</dbReference>
<keyword evidence="10 20" id="KW-0846">Cobalamin</keyword>
<dbReference type="InterPro" id="IPR037010">
    <property type="entry name" value="VitB12-dep_Met_synth_activ_sf"/>
</dbReference>
<dbReference type="Gene3D" id="3.40.50.280">
    <property type="entry name" value="Cobalamin-binding domain"/>
    <property type="match status" value="1"/>
</dbReference>
<dbReference type="PROSITE" id="PS51332">
    <property type="entry name" value="B12_BINDING"/>
    <property type="match status" value="1"/>
</dbReference>
<sequence>MSAGNDITVPVPRFDLAARRRTLPLLRAMQERVLVCDGAMGTMIQARTLTADDYGGCDGCPEILVRTRPDVIRDIHAAYFEAGADCVETDTFGGMPHVLAEFDLASECYALNRRAAEIAKEVARAYSTPDKPRFVLGSIGPGTRLVSLGHMSFDDLLASVSRQAEGLIDGGADGLLIETCQDILQVKCAVLAVSRVARQRGVEIPVLVQVTVETTGTLLVGTDTAAALVVLESLPVDVVGLNCATGPDLMVEHVRHLGRTSTRMVSVQPNAGLPQNVDGRAVYHLTPAELAKAHRRFAEEFGAGLVGGCCGTTPAHIKAIAEAVAGIKPGPRPDKFTPQLASLYSTCPLDQDSGPLLIGERTNANGSLKFREMLLAEDWDGIAELAKEQQAEGAHVLDVCVAYVGRDEVRDMSECLKRIVPAVSLPIMIDTTQLDVLEAALKLIGGRPIINSINLEDGEGKFDKIAVLAREYGAALVALTIDEEGMAKDAAGKLRIARRMRDLAVERHGLAESDLVFDPLTFTIAQGEEDSRKLGLETLEGIRLIDTQLPEARTILGLSNISFGLKPYPRQILNSVYLAEAREHGLDAAILNAKKIIPTHKLGEDDLKVTRDLIYDRRAEGYDPLFSFIDRFAGAKKIESGPAEDALPLEEQIKKRIVDGNKVGFDVLLDRALEIYPPLQIINEILLDGMKTVGELFGAGKMQLPFVLQSAEAMKTAVRHLEPHMSKTAGPSKGCMVLATVKGDVHDIGKNLVDIILSNNGYKVVNLGIKQTIEAILAAAAEHKPDTIGMSGLLVKSTVIMKENLERMRELGHVMPVICGGAALTRGYVEHNLQNAYSGRDEDLAAGEAATDASPQRQAESRPRSRVFYAKDAFEGLALMDELCGHVPPDKISLTAPKRIKAYRQTTQEEWEAHLRKAMETYVKSEVQPAARIPTPPFWGARIAGPEEVQLGEIFRYMNKKALYVGQWQYRRGKMSEAEYEELLEKTVEPKFRMWCERAVADKMLQPRVVYGYFPCQSDHNDLLIYPAPGEPDDRTPRVKITFPRQLDKGRLCIADFFRSVRSGERDVIALTCVTMGEVATQHCQEMFAANRYDDYLHFYGLGVEGAEGLAELWHKRVRRELDIAQDDSTDIKGLFGQHYQGSRYSFGYPACPRLEDQVHLCKLLRTEDIGVTLTEEGFQLVPEQSTSAIIVHHPDAKYFNI</sequence>
<keyword evidence="16 20" id="KW-0486">Methionine biosynthesis</keyword>
<evidence type="ECO:0000256" key="8">
    <source>
        <dbReference type="ARBA" id="ARBA00022603"/>
    </source>
</evidence>
<dbReference type="NCBIfam" id="TIGR02082">
    <property type="entry name" value="metH"/>
    <property type="match status" value="1"/>
</dbReference>
<evidence type="ECO:0000256" key="14">
    <source>
        <dbReference type="ARBA" id="ARBA00022737"/>
    </source>
</evidence>
<dbReference type="PROSITE" id="PS50970">
    <property type="entry name" value="HCY"/>
    <property type="match status" value="1"/>
</dbReference>
<keyword evidence="13 20" id="KW-0479">Metal-binding</keyword>
<keyword evidence="9 20" id="KW-0028">Amino-acid biosynthesis</keyword>
<evidence type="ECO:0000259" key="28">
    <source>
        <dbReference type="PROSITE" id="PS51332"/>
    </source>
</evidence>
<dbReference type="EC" id="2.1.1.13" evidence="6 19"/>
<comment type="function">
    <text evidence="18 20">Catalyzes the transfer of a methyl group from methyl-cobalamin to homocysteine, yielding enzyme-bound cob(I)alamin and methionine. Subsequently, remethylates the cofactor using methyltetrahydrofolate.</text>
</comment>
<comment type="cofactor">
    <cofactor evidence="3 20 21">
        <name>methylcob(III)alamin</name>
        <dbReference type="ChEBI" id="CHEBI:28115"/>
    </cofactor>
</comment>
<comment type="domain">
    <text evidence="20">Modular enzyme with four functionally distinct domains. The isolated Hcy-binding domain catalyzes methyl transfer from free methylcobalamin to homocysteine. The Hcy-binding domain in association with the pterin-binding domain catalyzes the methylation of cob(I)alamin by methyltetrahydrofolate and the methylation of homocysteine. The B12-binding domain binds the cofactor. The AdoMet activation domain binds S-adenosyl-L-methionine. Under aerobic conditions cob(I)alamin can be converted to inactive cob(II)alamin. Reductive methylation by S-adenosyl-L-methionine and flavodoxin regenerates methylcobalamin.</text>
</comment>
<feature type="region of interest" description="Disordered" evidence="24">
    <location>
        <begin position="844"/>
        <end position="864"/>
    </location>
</feature>
<keyword evidence="17 20" id="KW-0170">Cobalt</keyword>
<dbReference type="FunFam" id="3.20.20.20:FF:000007">
    <property type="entry name" value="Methionine synthase"/>
    <property type="match status" value="1"/>
</dbReference>
<dbReference type="SUPFAM" id="SSF56507">
    <property type="entry name" value="Methionine synthase activation domain-like"/>
    <property type="match status" value="1"/>
</dbReference>
<dbReference type="Pfam" id="PF02965">
    <property type="entry name" value="Met_synt_B12"/>
    <property type="match status" value="1"/>
</dbReference>
<feature type="binding site" evidence="22">
    <location>
        <begin position="1199"/>
        <end position="1200"/>
    </location>
    <ligand>
        <name>S-adenosyl-L-methionine</name>
        <dbReference type="ChEBI" id="CHEBI:59789"/>
    </ligand>
</feature>
<gene>
    <name evidence="30" type="ORF">SAMN02745121_00892</name>
</gene>
<dbReference type="Pfam" id="PF00809">
    <property type="entry name" value="Pterin_bind"/>
    <property type="match status" value="1"/>
</dbReference>
<dbReference type="GO" id="GO:0031419">
    <property type="term" value="F:cobalamin binding"/>
    <property type="evidence" value="ECO:0007669"/>
    <property type="project" value="UniProtKB-UniRule"/>
</dbReference>
<evidence type="ECO:0000259" key="27">
    <source>
        <dbReference type="PROSITE" id="PS50974"/>
    </source>
</evidence>
<evidence type="ECO:0000256" key="5">
    <source>
        <dbReference type="ARBA" id="ARBA00010398"/>
    </source>
</evidence>
<proteinExistence type="inferred from homology"/>
<evidence type="ECO:0000313" key="30">
    <source>
        <dbReference type="EMBL" id="SFD64669.1"/>
    </source>
</evidence>
<dbReference type="Gene3D" id="3.10.196.10">
    <property type="entry name" value="Vitamin B12-dependent methionine synthase, activation domain"/>
    <property type="match status" value="1"/>
</dbReference>
<dbReference type="Pfam" id="PF02310">
    <property type="entry name" value="B12-binding"/>
    <property type="match status" value="1"/>
</dbReference>
<dbReference type="PROSITE" id="PS51337">
    <property type="entry name" value="B12_BINDING_NTER"/>
    <property type="match status" value="1"/>
</dbReference>
<dbReference type="PANTHER" id="PTHR45833:SF1">
    <property type="entry name" value="METHIONINE SYNTHASE"/>
    <property type="match status" value="1"/>
</dbReference>
<evidence type="ECO:0000256" key="15">
    <source>
        <dbReference type="ARBA" id="ARBA00022833"/>
    </source>
</evidence>
<dbReference type="GO" id="GO:0008705">
    <property type="term" value="F:methionine synthase activity"/>
    <property type="evidence" value="ECO:0007669"/>
    <property type="project" value="UniProtKB-UniRule"/>
</dbReference>
<evidence type="ECO:0000256" key="17">
    <source>
        <dbReference type="ARBA" id="ARBA00023285"/>
    </source>
</evidence>
<organism evidence="30 31">
    <name type="scientific">Nannocystis exedens</name>
    <dbReference type="NCBI Taxonomy" id="54"/>
    <lineage>
        <taxon>Bacteria</taxon>
        <taxon>Pseudomonadati</taxon>
        <taxon>Myxococcota</taxon>
        <taxon>Polyangia</taxon>
        <taxon>Nannocystales</taxon>
        <taxon>Nannocystaceae</taxon>
        <taxon>Nannocystis</taxon>
    </lineage>
</organism>
<comment type="cofactor">
    <cofactor evidence="2 20 23">
        <name>Zn(2+)</name>
        <dbReference type="ChEBI" id="CHEBI:29105"/>
    </cofactor>
</comment>
<evidence type="ECO:0000256" key="20">
    <source>
        <dbReference type="PIRNR" id="PIRNR000381"/>
    </source>
</evidence>
<feature type="binding site" evidence="22">
    <location>
        <position position="1144"/>
    </location>
    <ligand>
        <name>S-adenosyl-L-methionine</name>
        <dbReference type="ChEBI" id="CHEBI:59789"/>
    </ligand>
</feature>
<dbReference type="RefSeq" id="WP_096329402.1">
    <property type="nucleotide sequence ID" value="NZ_FOMX01000003.1"/>
</dbReference>
<dbReference type="Pfam" id="PF02607">
    <property type="entry name" value="B12-binding_2"/>
    <property type="match status" value="1"/>
</dbReference>
<feature type="domain" description="B12-binding" evidence="28">
    <location>
        <begin position="733"/>
        <end position="865"/>
    </location>
</feature>
<comment type="catalytic activity">
    <reaction evidence="1 20">
        <text>(6S)-5-methyl-5,6,7,8-tetrahydrofolate + L-homocysteine = (6S)-5,6,7,8-tetrahydrofolate + L-methionine</text>
        <dbReference type="Rhea" id="RHEA:11172"/>
        <dbReference type="ChEBI" id="CHEBI:18608"/>
        <dbReference type="ChEBI" id="CHEBI:57453"/>
        <dbReference type="ChEBI" id="CHEBI:57844"/>
        <dbReference type="ChEBI" id="CHEBI:58199"/>
        <dbReference type="EC" id="2.1.1.13"/>
    </reaction>
</comment>
<comment type="similarity">
    <text evidence="5">Belongs to the vitamin-B12 dependent methionine synthase family.</text>
</comment>
<evidence type="ECO:0000256" key="10">
    <source>
        <dbReference type="ARBA" id="ARBA00022628"/>
    </source>
</evidence>
<dbReference type="SUPFAM" id="SSF47644">
    <property type="entry name" value="Methionine synthase domain"/>
    <property type="match status" value="1"/>
</dbReference>
<dbReference type="GO" id="GO:0005829">
    <property type="term" value="C:cytosol"/>
    <property type="evidence" value="ECO:0007669"/>
    <property type="project" value="TreeGrafter"/>
</dbReference>
<evidence type="ECO:0000256" key="1">
    <source>
        <dbReference type="ARBA" id="ARBA00001700"/>
    </source>
</evidence>
<feature type="binding site" description="axial binding residue" evidence="21">
    <location>
        <position position="746"/>
    </location>
    <ligand>
        <name>methylcob(III)alamin</name>
        <dbReference type="ChEBI" id="CHEBI:28115"/>
    </ligand>
    <ligandPart>
        <name>Co</name>
        <dbReference type="ChEBI" id="CHEBI:27638"/>
    </ligandPart>
</feature>
<dbReference type="InterPro" id="IPR036724">
    <property type="entry name" value="Cobalamin-bd_sf"/>
</dbReference>
<dbReference type="GO" id="GO:0046653">
    <property type="term" value="P:tetrahydrofolate metabolic process"/>
    <property type="evidence" value="ECO:0007669"/>
    <property type="project" value="TreeGrafter"/>
</dbReference>
<evidence type="ECO:0000256" key="9">
    <source>
        <dbReference type="ARBA" id="ARBA00022605"/>
    </source>
</evidence>
<feature type="domain" description="B12-binding N-terminal" evidence="29">
    <location>
        <begin position="640"/>
        <end position="733"/>
    </location>
</feature>
<dbReference type="GO" id="GO:0008270">
    <property type="term" value="F:zinc ion binding"/>
    <property type="evidence" value="ECO:0007669"/>
    <property type="project" value="UniProtKB-UniRule"/>
</dbReference>
<dbReference type="InterPro" id="IPR036594">
    <property type="entry name" value="Meth_synthase_dom"/>
</dbReference>
<dbReference type="Pfam" id="PF02574">
    <property type="entry name" value="S-methyl_trans"/>
    <property type="match status" value="1"/>
</dbReference>
<dbReference type="SUPFAM" id="SSF82282">
    <property type="entry name" value="Homocysteine S-methyltransferase"/>
    <property type="match status" value="1"/>
</dbReference>
<dbReference type="InterPro" id="IPR011005">
    <property type="entry name" value="Dihydropteroate_synth-like_sf"/>
</dbReference>
<feature type="binding site" evidence="21 23">
    <location>
        <position position="309"/>
    </location>
    <ligand>
        <name>Zn(2+)</name>
        <dbReference type="ChEBI" id="CHEBI:29105"/>
    </ligand>
</feature>
<evidence type="ECO:0000259" key="25">
    <source>
        <dbReference type="PROSITE" id="PS50970"/>
    </source>
</evidence>
<evidence type="ECO:0000256" key="6">
    <source>
        <dbReference type="ARBA" id="ARBA00012032"/>
    </source>
</evidence>
<evidence type="ECO:0000256" key="2">
    <source>
        <dbReference type="ARBA" id="ARBA00001947"/>
    </source>
</evidence>
<dbReference type="SMART" id="SM01018">
    <property type="entry name" value="B12-binding_2"/>
    <property type="match status" value="1"/>
</dbReference>
<feature type="domain" description="Hcy-binding" evidence="25">
    <location>
        <begin position="22"/>
        <end position="324"/>
    </location>
</feature>
<dbReference type="InterPro" id="IPR036589">
    <property type="entry name" value="HCY_dom_sf"/>
</dbReference>
<dbReference type="InterPro" id="IPR003759">
    <property type="entry name" value="Cbl-bd_cap"/>
</dbReference>
<evidence type="ECO:0000256" key="24">
    <source>
        <dbReference type="SAM" id="MobiDB-lite"/>
    </source>
</evidence>
<evidence type="ECO:0000256" key="18">
    <source>
        <dbReference type="ARBA" id="ARBA00025552"/>
    </source>
</evidence>
<dbReference type="EMBL" id="FOMX01000003">
    <property type="protein sequence ID" value="SFD64669.1"/>
    <property type="molecule type" value="Genomic_DNA"/>
</dbReference>
<name>A0A1I1U1N3_9BACT</name>
<evidence type="ECO:0000256" key="16">
    <source>
        <dbReference type="ARBA" id="ARBA00023167"/>
    </source>
</evidence>
<evidence type="ECO:0000256" key="13">
    <source>
        <dbReference type="ARBA" id="ARBA00022723"/>
    </source>
</evidence>
<feature type="binding site" evidence="21 23">
    <location>
        <position position="310"/>
    </location>
    <ligand>
        <name>Zn(2+)</name>
        <dbReference type="ChEBI" id="CHEBI:29105"/>
    </ligand>
</feature>